<keyword evidence="4" id="KW-0418">Kinase</keyword>
<evidence type="ECO:0000256" key="1">
    <source>
        <dbReference type="ARBA" id="ARBA00022527"/>
    </source>
</evidence>
<evidence type="ECO:0000256" key="5">
    <source>
        <dbReference type="ARBA" id="ARBA00022840"/>
    </source>
</evidence>
<evidence type="ECO:0000256" key="2">
    <source>
        <dbReference type="ARBA" id="ARBA00022679"/>
    </source>
</evidence>
<dbReference type="InterPro" id="IPR011009">
    <property type="entry name" value="Kinase-like_dom_sf"/>
</dbReference>
<dbReference type="SMART" id="SM00220">
    <property type="entry name" value="S_TKc"/>
    <property type="match status" value="1"/>
</dbReference>
<evidence type="ECO:0000313" key="9">
    <source>
        <dbReference type="Proteomes" id="UP000663879"/>
    </source>
</evidence>
<dbReference type="PROSITE" id="PS50011">
    <property type="entry name" value="PROTEIN_KINASE_DOM"/>
    <property type="match status" value="1"/>
</dbReference>
<comment type="caution">
    <text evidence="8">The sequence shown here is derived from an EMBL/GenBank/DDBJ whole genome shotgun (WGS) entry which is preliminary data.</text>
</comment>
<dbReference type="PANTHER" id="PTHR24353:SF37">
    <property type="entry name" value="CAMP-DEPENDENT PROTEIN KINASE CATALYTIC SUBUNIT PRKX"/>
    <property type="match status" value="1"/>
</dbReference>
<protein>
    <submittedName>
        <fullName evidence="8">Uncharacterized protein</fullName>
    </submittedName>
</protein>
<dbReference type="InterPro" id="IPR000719">
    <property type="entry name" value="Prot_kinase_dom"/>
</dbReference>
<gene>
    <name evidence="8" type="ORF">OXX778_LOCUS12145</name>
</gene>
<dbReference type="SMART" id="SM00133">
    <property type="entry name" value="S_TK_X"/>
    <property type="match status" value="1"/>
</dbReference>
<keyword evidence="3" id="KW-0547">Nucleotide-binding</keyword>
<dbReference type="AlphaFoldDB" id="A0A814AIK4"/>
<dbReference type="Proteomes" id="UP000663879">
    <property type="component" value="Unassembled WGS sequence"/>
</dbReference>
<reference evidence="8" key="1">
    <citation type="submission" date="2021-02" db="EMBL/GenBank/DDBJ databases">
        <authorList>
            <person name="Nowell W R."/>
        </authorList>
    </citation>
    <scope>NUCLEOTIDE SEQUENCE</scope>
    <source>
        <strain evidence="8">Ploen Becks lab</strain>
    </source>
</reference>
<dbReference type="GO" id="GO:0005524">
    <property type="term" value="F:ATP binding"/>
    <property type="evidence" value="ECO:0007669"/>
    <property type="project" value="UniProtKB-KW"/>
</dbReference>
<dbReference type="EMBL" id="CAJNOC010002156">
    <property type="protein sequence ID" value="CAF0915902.1"/>
    <property type="molecule type" value="Genomic_DNA"/>
</dbReference>
<dbReference type="Pfam" id="PF00069">
    <property type="entry name" value="Pkinase"/>
    <property type="match status" value="1"/>
</dbReference>
<dbReference type="InterPro" id="IPR008271">
    <property type="entry name" value="Ser/Thr_kinase_AS"/>
</dbReference>
<keyword evidence="9" id="KW-1185">Reference proteome</keyword>
<dbReference type="OrthoDB" id="63267at2759"/>
<dbReference type="PROSITE" id="PS00108">
    <property type="entry name" value="PROTEIN_KINASE_ST"/>
    <property type="match status" value="1"/>
</dbReference>
<keyword evidence="2" id="KW-0808">Transferase</keyword>
<accession>A0A814AIK4</accession>
<evidence type="ECO:0000259" key="7">
    <source>
        <dbReference type="PROSITE" id="PS51285"/>
    </source>
</evidence>
<dbReference type="GO" id="GO:0004691">
    <property type="term" value="F:cAMP-dependent protein kinase activity"/>
    <property type="evidence" value="ECO:0007669"/>
    <property type="project" value="TreeGrafter"/>
</dbReference>
<sequence length="535" mass="61425">MSSNNQKPGEQRINLPYLTLGGVSPAQTVHQRGIQIIQEKTSKISLTSSCSSLSNEKSQSYQSHVNTNHFVNTSSSRLHQLHESESAPNLLPLINSPKTKLTNQPIQIIKTINENVYHPSVSSLKSTSNFKKRFSDITQLESISKKKDEKDQKLKEFEFLQTVGTGTFGRVILTKNTITNEYNALKLMSIPEIIRLKQIDHVKNEKLILSTMKPHPFIVRLLWTHHNSQFLFMLMEYLPGGELFTLLKQKQKFDVKTTLFYIAEIVCALEYLHSFQIAYRDLKPENILLDSEGHIKLTDFGFSKKIPNKTYTLCGTPEYLAPELIMNKGHDLTCDWWSLGVLIYEFLSGSPPFYDENRNLVYEKILMGKIEWPRYFDSVSRDIIKKLMNPDPTKRLGSGNCGVVKDSSNYLQQKINEQDDILNGMVFLTEPDFNLNEDFPNSISKTNSNDSLGSLDMGISFKKNKINIGSEEVKRHRWFISITNWNDVYEKRLQPPFLPEISHPGDTRNFDFIETPDLSKAPAASDKQLDFFYNF</sequence>
<dbReference type="SUPFAM" id="SSF56112">
    <property type="entry name" value="Protein kinase-like (PK-like)"/>
    <property type="match status" value="1"/>
</dbReference>
<feature type="domain" description="AGC-kinase C-terminal" evidence="7">
    <location>
        <begin position="481"/>
        <end position="535"/>
    </location>
</feature>
<dbReference type="PROSITE" id="PS51285">
    <property type="entry name" value="AGC_KINASE_CTER"/>
    <property type="match status" value="1"/>
</dbReference>
<organism evidence="8 9">
    <name type="scientific">Brachionus calyciflorus</name>
    <dbReference type="NCBI Taxonomy" id="104777"/>
    <lineage>
        <taxon>Eukaryota</taxon>
        <taxon>Metazoa</taxon>
        <taxon>Spiralia</taxon>
        <taxon>Gnathifera</taxon>
        <taxon>Rotifera</taxon>
        <taxon>Eurotatoria</taxon>
        <taxon>Monogononta</taxon>
        <taxon>Pseudotrocha</taxon>
        <taxon>Ploima</taxon>
        <taxon>Brachionidae</taxon>
        <taxon>Brachionus</taxon>
    </lineage>
</organism>
<dbReference type="Gene3D" id="1.10.510.10">
    <property type="entry name" value="Transferase(Phosphotransferase) domain 1"/>
    <property type="match status" value="2"/>
</dbReference>
<evidence type="ECO:0000256" key="4">
    <source>
        <dbReference type="ARBA" id="ARBA00022777"/>
    </source>
</evidence>
<dbReference type="GO" id="GO:0005952">
    <property type="term" value="C:cAMP-dependent protein kinase complex"/>
    <property type="evidence" value="ECO:0007669"/>
    <property type="project" value="TreeGrafter"/>
</dbReference>
<evidence type="ECO:0000256" key="3">
    <source>
        <dbReference type="ARBA" id="ARBA00022741"/>
    </source>
</evidence>
<evidence type="ECO:0000259" key="6">
    <source>
        <dbReference type="PROSITE" id="PS50011"/>
    </source>
</evidence>
<keyword evidence="5" id="KW-0067">ATP-binding</keyword>
<dbReference type="GO" id="GO:0005829">
    <property type="term" value="C:cytosol"/>
    <property type="evidence" value="ECO:0007669"/>
    <property type="project" value="TreeGrafter"/>
</dbReference>
<evidence type="ECO:0000313" key="8">
    <source>
        <dbReference type="EMBL" id="CAF0915902.1"/>
    </source>
</evidence>
<feature type="domain" description="Protein kinase" evidence="6">
    <location>
        <begin position="157"/>
        <end position="411"/>
    </location>
</feature>
<dbReference type="PANTHER" id="PTHR24353">
    <property type="entry name" value="CYCLIC NUCLEOTIDE-DEPENDENT PROTEIN KINASE"/>
    <property type="match status" value="1"/>
</dbReference>
<name>A0A814AIK4_9BILA</name>
<proteinExistence type="predicted"/>
<dbReference type="Gene3D" id="3.30.200.20">
    <property type="entry name" value="Phosphorylase Kinase, domain 1"/>
    <property type="match status" value="2"/>
</dbReference>
<keyword evidence="1" id="KW-0723">Serine/threonine-protein kinase</keyword>
<dbReference type="InterPro" id="IPR000961">
    <property type="entry name" value="AGC-kinase_C"/>
</dbReference>
<dbReference type="FunFam" id="1.10.510.10:FF:000210">
    <property type="entry name" value="Non-specific serine/threonine protein kinase"/>
    <property type="match status" value="1"/>
</dbReference>